<keyword evidence="2" id="KW-1185">Reference proteome</keyword>
<evidence type="ECO:0000313" key="2">
    <source>
        <dbReference type="Proteomes" id="UP001187192"/>
    </source>
</evidence>
<dbReference type="AlphaFoldDB" id="A0AA88ARG8"/>
<reference evidence="1" key="1">
    <citation type="submission" date="2023-07" db="EMBL/GenBank/DDBJ databases">
        <title>draft genome sequence of fig (Ficus carica).</title>
        <authorList>
            <person name="Takahashi T."/>
            <person name="Nishimura K."/>
        </authorList>
    </citation>
    <scope>NUCLEOTIDE SEQUENCE</scope>
</reference>
<gene>
    <name evidence="1" type="ORF">TIFTF001_017948</name>
</gene>
<proteinExistence type="predicted"/>
<dbReference type="InterPro" id="IPR053729">
    <property type="entry name" value="MAD2L1BP_domain_sf"/>
</dbReference>
<dbReference type="PANTHER" id="PTHR15681:SF1">
    <property type="entry name" value="MAD2L1-BINDING PROTEIN"/>
    <property type="match status" value="1"/>
</dbReference>
<dbReference type="Gene3D" id="3.30.900.20">
    <property type="match status" value="1"/>
</dbReference>
<accession>A0AA88ARG8</accession>
<protein>
    <submittedName>
        <fullName evidence="1">Uncharacterized protein</fullName>
    </submittedName>
</protein>
<dbReference type="EMBL" id="BTGU01000029">
    <property type="protein sequence ID" value="GMN48781.1"/>
    <property type="molecule type" value="Genomic_DNA"/>
</dbReference>
<dbReference type="Proteomes" id="UP001187192">
    <property type="component" value="Unassembled WGS sequence"/>
</dbReference>
<dbReference type="GO" id="GO:0007096">
    <property type="term" value="P:regulation of exit from mitosis"/>
    <property type="evidence" value="ECO:0007669"/>
    <property type="project" value="InterPro"/>
</dbReference>
<comment type="caution">
    <text evidence="1">The sequence shown here is derived from an EMBL/GenBank/DDBJ whole genome shotgun (WGS) entry which is preliminary data.</text>
</comment>
<dbReference type="PANTHER" id="PTHR15681">
    <property type="entry name" value="MAD2L1-BINDING PROTEIN"/>
    <property type="match status" value="1"/>
</dbReference>
<organism evidence="1 2">
    <name type="scientific">Ficus carica</name>
    <name type="common">Common fig</name>
    <dbReference type="NCBI Taxonomy" id="3494"/>
    <lineage>
        <taxon>Eukaryota</taxon>
        <taxon>Viridiplantae</taxon>
        <taxon>Streptophyta</taxon>
        <taxon>Embryophyta</taxon>
        <taxon>Tracheophyta</taxon>
        <taxon>Spermatophyta</taxon>
        <taxon>Magnoliopsida</taxon>
        <taxon>eudicotyledons</taxon>
        <taxon>Gunneridae</taxon>
        <taxon>Pentapetalae</taxon>
        <taxon>rosids</taxon>
        <taxon>fabids</taxon>
        <taxon>Rosales</taxon>
        <taxon>Moraceae</taxon>
        <taxon>Ficeae</taxon>
        <taxon>Ficus</taxon>
    </lineage>
</organism>
<dbReference type="InterPro" id="IPR009511">
    <property type="entry name" value="MAD1/Cdc20-bound-Mad2-bd"/>
</dbReference>
<name>A0AA88ARG8_FICCA</name>
<dbReference type="GO" id="GO:0005634">
    <property type="term" value="C:nucleus"/>
    <property type="evidence" value="ECO:0007669"/>
    <property type="project" value="InterPro"/>
</dbReference>
<evidence type="ECO:0000313" key="1">
    <source>
        <dbReference type="EMBL" id="GMN48781.1"/>
    </source>
</evidence>
<sequence>MKSAMDGVKGSSGTVTDCSEIEAAADSLDESMIFHTVNDVAGFVLYMNQQIPAMLQDISLEFDTLGEEYGELEISLREALGNASLRRKQASKMREVKQGIRRFDKLMRSVSDFQTALKLMISEVSNVQAAILVLGASPLRPQQVYEVSFLHGKSVPVGPPDFAKSRAADALSRKVIRTLISVGAGSASYPGAAKLFLLVKATSSLNLPLHFLPKRDFKYSKKIVPFRVRLKCRTQAHNEMDANDLEHHTGSSIVSAESIPNELIWYQCRHVIKGLAFNTQTEE</sequence>